<dbReference type="HAMAP" id="MF_00116">
    <property type="entry name" value="dUTPase_bact"/>
    <property type="match status" value="1"/>
</dbReference>
<feature type="region of interest" description="Disordered" evidence="9">
    <location>
        <begin position="145"/>
        <end position="167"/>
    </location>
</feature>
<dbReference type="EC" id="3.6.1.23" evidence="8"/>
<dbReference type="PANTHER" id="PTHR11241:SF0">
    <property type="entry name" value="DEOXYURIDINE 5'-TRIPHOSPHATE NUCLEOTIDOHYDROLASE"/>
    <property type="match status" value="1"/>
</dbReference>
<keyword evidence="6 8" id="KW-0546">Nucleotide metabolism</keyword>
<keyword evidence="3 8" id="KW-0479">Metal-binding</keyword>
<dbReference type="InterPro" id="IPR008181">
    <property type="entry name" value="dUTPase"/>
</dbReference>
<feature type="binding site" evidence="8">
    <location>
        <begin position="91"/>
        <end position="93"/>
    </location>
    <ligand>
        <name>substrate</name>
    </ligand>
</feature>
<comment type="catalytic activity">
    <reaction evidence="7 8">
        <text>dUTP + H2O = dUMP + diphosphate + H(+)</text>
        <dbReference type="Rhea" id="RHEA:10248"/>
        <dbReference type="ChEBI" id="CHEBI:15377"/>
        <dbReference type="ChEBI" id="CHEBI:15378"/>
        <dbReference type="ChEBI" id="CHEBI:33019"/>
        <dbReference type="ChEBI" id="CHEBI:61555"/>
        <dbReference type="ChEBI" id="CHEBI:246422"/>
        <dbReference type="EC" id="3.6.1.23"/>
    </reaction>
</comment>
<dbReference type="Proteomes" id="UP000463857">
    <property type="component" value="Chromosome"/>
</dbReference>
<evidence type="ECO:0000256" key="2">
    <source>
        <dbReference type="ARBA" id="ARBA00006581"/>
    </source>
</evidence>
<dbReference type="AlphaFoldDB" id="A0A7L4YSA3"/>
<comment type="cofactor">
    <cofactor evidence="1 8">
        <name>Mg(2+)</name>
        <dbReference type="ChEBI" id="CHEBI:18420"/>
    </cofactor>
</comment>
<dbReference type="GO" id="GO:0046081">
    <property type="term" value="P:dUTP catabolic process"/>
    <property type="evidence" value="ECO:0007669"/>
    <property type="project" value="InterPro"/>
</dbReference>
<dbReference type="GO" id="GO:0004170">
    <property type="term" value="F:dUTP diphosphatase activity"/>
    <property type="evidence" value="ECO:0007669"/>
    <property type="project" value="UniProtKB-UniRule"/>
</dbReference>
<name>A0A7L4YSA3_9ACTN</name>
<keyword evidence="5 8" id="KW-0460">Magnesium</keyword>
<evidence type="ECO:0000256" key="6">
    <source>
        <dbReference type="ARBA" id="ARBA00023080"/>
    </source>
</evidence>
<organism evidence="11 12">
    <name type="scientific">Epidermidibacterium keratini</name>
    <dbReference type="NCBI Taxonomy" id="1891644"/>
    <lineage>
        <taxon>Bacteria</taxon>
        <taxon>Bacillati</taxon>
        <taxon>Actinomycetota</taxon>
        <taxon>Actinomycetes</taxon>
        <taxon>Sporichthyales</taxon>
        <taxon>Sporichthyaceae</taxon>
        <taxon>Epidermidibacterium</taxon>
    </lineage>
</organism>
<dbReference type="NCBIfam" id="NF001862">
    <property type="entry name" value="PRK00601.1"/>
    <property type="match status" value="1"/>
</dbReference>
<evidence type="ECO:0000256" key="3">
    <source>
        <dbReference type="ARBA" id="ARBA00022723"/>
    </source>
</evidence>
<comment type="function">
    <text evidence="8">This enzyme is involved in nucleotide metabolism: it produces dUMP, the immediate precursor of thymidine nucleotides and it decreases the intracellular concentration of dUTP so that uracil cannot be incorporated into DNA.</text>
</comment>
<feature type="domain" description="dUTPase-like" evidence="10">
    <location>
        <begin position="24"/>
        <end position="154"/>
    </location>
</feature>
<dbReference type="UniPathway" id="UPA00610">
    <property type="reaction ID" value="UER00666"/>
</dbReference>
<comment type="pathway">
    <text evidence="8">Pyrimidine metabolism; dUMP biosynthesis; dUMP from dCTP (dUTP route): step 2/2.</text>
</comment>
<dbReference type="Gene3D" id="2.70.40.10">
    <property type="match status" value="1"/>
</dbReference>
<comment type="similarity">
    <text evidence="2 8">Belongs to the dUTPase family.</text>
</comment>
<dbReference type="PANTHER" id="PTHR11241">
    <property type="entry name" value="DEOXYURIDINE 5'-TRIPHOSPHATE NUCLEOTIDOHYDROLASE"/>
    <property type="match status" value="1"/>
</dbReference>
<dbReference type="Pfam" id="PF00692">
    <property type="entry name" value="dUTPase"/>
    <property type="match status" value="1"/>
</dbReference>
<gene>
    <name evidence="8" type="primary">dut</name>
    <name evidence="11" type="ORF">EK0264_17880</name>
</gene>
<comment type="caution">
    <text evidence="8">Lacks conserved residue(s) required for the propagation of feature annotation.</text>
</comment>
<dbReference type="KEGG" id="eke:EK0264_17880"/>
<keyword evidence="4 8" id="KW-0378">Hydrolase</keyword>
<dbReference type="GO" id="GO:0000287">
    <property type="term" value="F:magnesium ion binding"/>
    <property type="evidence" value="ECO:0007669"/>
    <property type="project" value="UniProtKB-UniRule"/>
</dbReference>
<evidence type="ECO:0000256" key="4">
    <source>
        <dbReference type="ARBA" id="ARBA00022801"/>
    </source>
</evidence>
<dbReference type="InterPro" id="IPR033704">
    <property type="entry name" value="dUTPase_trimeric"/>
</dbReference>
<reference evidence="11 12" key="1">
    <citation type="journal article" date="2018" name="Int. J. Syst. Evol. Microbiol.">
        <title>Epidermidibacterium keratini gen. nov., sp. nov., a member of the family Sporichthyaceae, isolated from keratin epidermis.</title>
        <authorList>
            <person name="Lee D.G."/>
            <person name="Trujillo M.E."/>
            <person name="Kang S."/>
            <person name="Nam J.J."/>
            <person name="Kim Y.J."/>
        </authorList>
    </citation>
    <scope>NUCLEOTIDE SEQUENCE [LARGE SCALE GENOMIC DNA]</scope>
    <source>
        <strain evidence="11 12">EPI-7</strain>
    </source>
</reference>
<evidence type="ECO:0000256" key="7">
    <source>
        <dbReference type="ARBA" id="ARBA00047686"/>
    </source>
</evidence>
<proteinExistence type="inferred from homology"/>
<dbReference type="InterPro" id="IPR029054">
    <property type="entry name" value="dUTPase-like"/>
</dbReference>
<dbReference type="OrthoDB" id="9809956at2"/>
<keyword evidence="12" id="KW-1185">Reference proteome</keyword>
<evidence type="ECO:0000256" key="5">
    <source>
        <dbReference type="ARBA" id="ARBA00022842"/>
    </source>
</evidence>
<accession>A0A7L4YSA3</accession>
<evidence type="ECO:0000313" key="11">
    <source>
        <dbReference type="EMBL" id="QHC01960.1"/>
    </source>
</evidence>
<evidence type="ECO:0000256" key="9">
    <source>
        <dbReference type="SAM" id="MobiDB-lite"/>
    </source>
</evidence>
<dbReference type="EMBL" id="CP047156">
    <property type="protein sequence ID" value="QHC01960.1"/>
    <property type="molecule type" value="Genomic_DNA"/>
</dbReference>
<evidence type="ECO:0000259" key="10">
    <source>
        <dbReference type="Pfam" id="PF00692"/>
    </source>
</evidence>
<feature type="binding site" evidence="8">
    <location>
        <begin position="74"/>
        <end position="76"/>
    </location>
    <ligand>
        <name>substrate</name>
    </ligand>
</feature>
<dbReference type="FunCoup" id="A0A7L4YSA3">
    <property type="interactions" value="335"/>
</dbReference>
<evidence type="ECO:0000313" key="12">
    <source>
        <dbReference type="Proteomes" id="UP000463857"/>
    </source>
</evidence>
<dbReference type="NCBIfam" id="TIGR00576">
    <property type="entry name" value="dut"/>
    <property type="match status" value="1"/>
</dbReference>
<sequence length="167" mass="17326">MIYKSSLHAVTDLPVPIRLLHPDAIIPAYVHPGDAGADLCSTEAVSLAPGERRLVRTGIAVQIPDGYAGFVTPRSGLAHRLGLSVLNTPGTIDSGYRGELQVNLHNADPAEVVTLDKGDRIAQLIIVPVAHAKFSVVDALASSDRAEGGHGSTGLGSVAGADPKEQQ</sequence>
<dbReference type="FunFam" id="2.70.40.10:FF:000008">
    <property type="entry name" value="Deoxyuridine 5'-triphosphate nucleotidohydrolase"/>
    <property type="match status" value="1"/>
</dbReference>
<dbReference type="InterPro" id="IPR036157">
    <property type="entry name" value="dUTPase-like_sf"/>
</dbReference>
<protein>
    <recommendedName>
        <fullName evidence="8">Deoxyuridine 5'-triphosphate nucleotidohydrolase</fullName>
        <shortName evidence="8">dUTPase</shortName>
        <ecNumber evidence="8">3.6.1.23</ecNumber>
    </recommendedName>
    <alternativeName>
        <fullName evidence="8">dUTP pyrophosphatase</fullName>
    </alternativeName>
</protein>
<dbReference type="InParanoid" id="A0A7L4YSA3"/>
<dbReference type="GO" id="GO:0006226">
    <property type="term" value="P:dUMP biosynthetic process"/>
    <property type="evidence" value="ECO:0007669"/>
    <property type="project" value="UniProtKB-UniRule"/>
</dbReference>
<evidence type="ECO:0000256" key="1">
    <source>
        <dbReference type="ARBA" id="ARBA00001946"/>
    </source>
</evidence>
<dbReference type="CDD" id="cd07557">
    <property type="entry name" value="trimeric_dUTPase"/>
    <property type="match status" value="1"/>
</dbReference>
<evidence type="ECO:0000256" key="8">
    <source>
        <dbReference type="HAMAP-Rule" id="MF_00116"/>
    </source>
</evidence>
<feature type="binding site" evidence="8">
    <location>
        <position position="87"/>
    </location>
    <ligand>
        <name>substrate</name>
    </ligand>
</feature>
<dbReference type="SUPFAM" id="SSF51283">
    <property type="entry name" value="dUTPase-like"/>
    <property type="match status" value="1"/>
</dbReference>